<feature type="compositionally biased region" description="Basic and acidic residues" evidence="14">
    <location>
        <begin position="477"/>
        <end position="510"/>
    </location>
</feature>
<evidence type="ECO:0000256" key="4">
    <source>
        <dbReference type="ARBA" id="ARBA00022737"/>
    </source>
</evidence>
<keyword evidence="3" id="KW-0479">Metal-binding</keyword>
<comment type="caution">
    <text evidence="16">The sequence shown here is derived from an EMBL/GenBank/DDBJ whole genome shotgun (WGS) entry which is preliminary data.</text>
</comment>
<evidence type="ECO:0000256" key="13">
    <source>
        <dbReference type="PROSITE-ProRule" id="PRU00459"/>
    </source>
</evidence>
<dbReference type="SUPFAM" id="SSF47769">
    <property type="entry name" value="SAM/Pointed domain"/>
    <property type="match status" value="1"/>
</dbReference>
<keyword evidence="5" id="KW-0863">Zinc-finger</keyword>
<dbReference type="Pfam" id="PF21972">
    <property type="entry name" value="Arc1p_N_like"/>
    <property type="match status" value="1"/>
</dbReference>
<keyword evidence="17" id="KW-1185">Reference proteome</keyword>
<evidence type="ECO:0000256" key="14">
    <source>
        <dbReference type="SAM" id="MobiDB-lite"/>
    </source>
</evidence>
<feature type="domain" description="SAM" evidence="15">
    <location>
        <begin position="1213"/>
        <end position="1279"/>
    </location>
</feature>
<dbReference type="InterPro" id="IPR001660">
    <property type="entry name" value="SAM"/>
</dbReference>
<name>A0A2T7NPZ5_POMCA</name>
<dbReference type="GO" id="GO:0008270">
    <property type="term" value="F:zinc ion binding"/>
    <property type="evidence" value="ECO:0007669"/>
    <property type="project" value="UniProtKB-KW"/>
</dbReference>
<keyword evidence="2" id="KW-0678">Repressor</keyword>
<sequence>MNTSNSTSLSASPHAEEETSIQTSAKHALAADKSDVNENMPSKRSRIEAVPTTTTNENSASNILTITNASPVPTVPAPTISSSPAIMSFPTAINLTISNGTVPTVSSPMSTGSLTTSSIVSNNQASISHASTHTQLKVPNPATIQLRPQVFTNLQSNNMAMAMQTRLSLPFQTTVGQNLTVPTTLNTLRSLQPSTLPSSPVLSHPMQFQTMSQIRGGAVSMTGTSQPQSNQQGHQQLHQQQPMSIRPFPLLLNRPLALTGRPQLITAAPTRLAPRPLGSQGLQVPGHQSPTSATLVPLFRPSQAPKVLSAATQPIASAPAVNVQGQFVNQVVAVSTGNQVGVTHISFQPPISGTKVLERPGKMPEARLIPSVTTTKLIRPNSIGGTNVASSSAMVDTLSGMVKQHETVSSASSVIRNGGIIAAAGASMAPKHLQDSTTNTLPLVGEPPVKMSFIVQPSVGNLKEEHAAALSTATPLSHEDKVPGQAEKKDSDCGEKKDEQSVEKNKKSEDVPANTHLPGDFDAAKAMEWNDGIGTLPGSNLKFKLDEFGFVDLLMDDGQEAVLVDSSVGVNTATFNPSESQAARVADSPSSLIKRENDPIQKCENCGKYGYLSDFCKSGRFCSQTCVGAYAGKKNLHRKHNLLSTKMVINLKKKKKKLRALAVGAGSGDAVSLPSHNAAEGVEEEKPVFQPAGRKPRGFSWQEYLEEQKAVAAPSRLFRDPFPAQRNGFKVGMRLEGIDPKHQNLFCVLSVAETQGYRIRLHFDGFSECYDFWTNADSPYIFPIGWCEKNGKPLQPPKHVPSDAFNWTSYLRTTKSIAAPRTAFANQPGASVTPSAFRVGMKLEAVDRKNTALICVATVADTLGDKVLVHFDGWEDVYDYWCDITSPYIHPVGWCQENARTLSPPCDWKEVETFTWEEYMLLTKSSPVPARAFKPRTPMGFEPGMKVEAVDRRNPILVRAATIKEVREHQVLIHFDGWPEIYDYWLDDDSPDIRPPHWCARTGHPLQPPFNEDDHTPGSCPTPCCIGVGHIKGAKYVGHHSAFGCPYSMLNMNKESTLQDRLGSTRAEEGSAAPSALRIKTEFGGEIRKCPTPGCDSTGHITGRFTSHHRLSGCPLYEKNILKMKAELAGRPIGRPGRGRKKKSFDGGDPTTRSQSDDHYQRDYDSMAVLHEGIHQSVFMSAIPPAPSQENPPFWEHHVKLLPGVSQITGNDVRQWSIAEVATFVASLPGCWEQEKVFKEQQIDGEAFLLLNQADIVKIMNIKLGPALKIFNRECLRINKISSNDGQSFDQIVVLKEPPSFKTQHGGSLNGAATIARHFSKLGKRHNEVSIEDQACIDQWLEYRCSQIDRCGPQGVPVTQVLEELDSFIADKVFFVSDHLTLADLFLYHGLHSIFGKLTFQEKEKYINLSRWFDNRQQQIVMGWGMGQVHRPGAEAEKVLTAHKPNYKNHKVLEAMGLQH</sequence>
<keyword evidence="6" id="KW-0862">Zinc</keyword>
<evidence type="ECO:0000256" key="6">
    <source>
        <dbReference type="ARBA" id="ARBA00022833"/>
    </source>
</evidence>
<dbReference type="SUPFAM" id="SSF47616">
    <property type="entry name" value="GST C-terminal domain-like"/>
    <property type="match status" value="1"/>
</dbReference>
<dbReference type="PANTHER" id="PTHR12247:SF131">
    <property type="entry name" value="LD05287P"/>
    <property type="match status" value="1"/>
</dbReference>
<feature type="region of interest" description="Disordered" evidence="14">
    <location>
        <begin position="466"/>
        <end position="516"/>
    </location>
</feature>
<evidence type="ECO:0000313" key="17">
    <source>
        <dbReference type="Proteomes" id="UP000245119"/>
    </source>
</evidence>
<dbReference type="OrthoDB" id="8188861at2759"/>
<dbReference type="PROSITE" id="PS51802">
    <property type="entry name" value="ZF_CCHHC"/>
    <property type="match status" value="2"/>
</dbReference>
<feature type="region of interest" description="Disordered" evidence="14">
    <location>
        <begin position="1"/>
        <end position="44"/>
    </location>
</feature>
<dbReference type="Gene3D" id="4.10.320.30">
    <property type="match status" value="2"/>
</dbReference>
<dbReference type="PANTHER" id="PTHR12247">
    <property type="entry name" value="POLYCOMB GROUP PROTEIN"/>
    <property type="match status" value="1"/>
</dbReference>
<dbReference type="SUPFAM" id="SSF63748">
    <property type="entry name" value="Tudor/PWWP/MBT"/>
    <property type="match status" value="3"/>
</dbReference>
<dbReference type="FunFam" id="2.30.30.140:FF:000007">
    <property type="entry name" value="Lethal(3)malignant brain tumor-like protein 1"/>
    <property type="match status" value="1"/>
</dbReference>
<evidence type="ECO:0000256" key="5">
    <source>
        <dbReference type="ARBA" id="ARBA00022771"/>
    </source>
</evidence>
<dbReference type="Gene3D" id="3.30.60.160">
    <property type="match status" value="1"/>
</dbReference>
<dbReference type="InterPro" id="IPR050548">
    <property type="entry name" value="PcG_chromatin_remod_factors"/>
</dbReference>
<evidence type="ECO:0000256" key="12">
    <source>
        <dbReference type="ARBA" id="ARBA00079425"/>
    </source>
</evidence>
<keyword evidence="8" id="KW-0805">Transcription regulation</keyword>
<dbReference type="CDD" id="cd20102">
    <property type="entry name" value="MBT_L3MBTL1-like_rpt2"/>
    <property type="match status" value="1"/>
</dbReference>
<organism evidence="16 17">
    <name type="scientific">Pomacea canaliculata</name>
    <name type="common">Golden apple snail</name>
    <dbReference type="NCBI Taxonomy" id="400727"/>
    <lineage>
        <taxon>Eukaryota</taxon>
        <taxon>Metazoa</taxon>
        <taxon>Spiralia</taxon>
        <taxon>Lophotrochozoa</taxon>
        <taxon>Mollusca</taxon>
        <taxon>Gastropoda</taxon>
        <taxon>Caenogastropoda</taxon>
        <taxon>Architaenioglossa</taxon>
        <taxon>Ampullarioidea</taxon>
        <taxon>Ampullariidae</taxon>
        <taxon>Pomacea</taxon>
    </lineage>
</organism>
<dbReference type="STRING" id="400727.A0A2T7NPZ5"/>
<dbReference type="SMART" id="SM00561">
    <property type="entry name" value="MBT"/>
    <property type="match status" value="3"/>
</dbReference>
<dbReference type="InterPro" id="IPR004092">
    <property type="entry name" value="Mbt"/>
</dbReference>
<dbReference type="EMBL" id="PZQS01000010">
    <property type="protein sequence ID" value="PVD23244.1"/>
    <property type="molecule type" value="Genomic_DNA"/>
</dbReference>
<dbReference type="GO" id="GO:0003682">
    <property type="term" value="F:chromatin binding"/>
    <property type="evidence" value="ECO:0007669"/>
    <property type="project" value="TreeGrafter"/>
</dbReference>
<dbReference type="Gene3D" id="1.20.1050.10">
    <property type="match status" value="1"/>
</dbReference>
<evidence type="ECO:0000256" key="11">
    <source>
        <dbReference type="ARBA" id="ARBA00068102"/>
    </source>
</evidence>
<dbReference type="GO" id="GO:0042393">
    <property type="term" value="F:histone binding"/>
    <property type="evidence" value="ECO:0007669"/>
    <property type="project" value="TreeGrafter"/>
</dbReference>
<evidence type="ECO:0000256" key="10">
    <source>
        <dbReference type="ARBA" id="ARBA00023242"/>
    </source>
</evidence>
<dbReference type="Pfam" id="PF01530">
    <property type="entry name" value="zf-C2HC"/>
    <property type="match status" value="2"/>
</dbReference>
<dbReference type="GO" id="GO:0045892">
    <property type="term" value="P:negative regulation of DNA-templated transcription"/>
    <property type="evidence" value="ECO:0007669"/>
    <property type="project" value="TreeGrafter"/>
</dbReference>
<evidence type="ECO:0000259" key="15">
    <source>
        <dbReference type="SMART" id="SM00454"/>
    </source>
</evidence>
<feature type="compositionally biased region" description="Polar residues" evidence="14">
    <location>
        <begin position="1"/>
        <end position="11"/>
    </location>
</feature>
<dbReference type="SMART" id="SM00454">
    <property type="entry name" value="SAM"/>
    <property type="match status" value="1"/>
</dbReference>
<dbReference type="GO" id="GO:0032991">
    <property type="term" value="C:protein-containing complex"/>
    <property type="evidence" value="ECO:0007669"/>
    <property type="project" value="UniProtKB-ARBA"/>
</dbReference>
<dbReference type="GO" id="GO:0005634">
    <property type="term" value="C:nucleus"/>
    <property type="evidence" value="ECO:0007669"/>
    <property type="project" value="UniProtKB-SubCell"/>
</dbReference>
<evidence type="ECO:0000256" key="3">
    <source>
        <dbReference type="ARBA" id="ARBA00022723"/>
    </source>
</evidence>
<evidence type="ECO:0000256" key="9">
    <source>
        <dbReference type="ARBA" id="ARBA00023163"/>
    </source>
</evidence>
<keyword evidence="7" id="KW-0156">Chromatin regulator</keyword>
<dbReference type="InterPro" id="IPR002515">
    <property type="entry name" value="Znf_C2H2C"/>
</dbReference>
<dbReference type="PROSITE" id="PS51079">
    <property type="entry name" value="MBT"/>
    <property type="match status" value="3"/>
</dbReference>
<dbReference type="InterPro" id="IPR036060">
    <property type="entry name" value="Znf_C2H2C_sf"/>
</dbReference>
<reference evidence="16 17" key="1">
    <citation type="submission" date="2018-04" db="EMBL/GenBank/DDBJ databases">
        <title>The genome of golden apple snail Pomacea canaliculata provides insight into stress tolerance and invasive adaptation.</title>
        <authorList>
            <person name="Liu C."/>
            <person name="Liu B."/>
            <person name="Ren Y."/>
            <person name="Zhang Y."/>
            <person name="Wang H."/>
            <person name="Li S."/>
            <person name="Jiang F."/>
            <person name="Yin L."/>
            <person name="Zhang G."/>
            <person name="Qian W."/>
            <person name="Fan W."/>
        </authorList>
    </citation>
    <scope>NUCLEOTIDE SEQUENCE [LARGE SCALE GENOMIC DNA]</scope>
    <source>
        <strain evidence="16">SZHN2017</strain>
        <tissue evidence="16">Muscle</tissue>
    </source>
</reference>
<comment type="subcellular location">
    <subcellularLocation>
        <location evidence="1">Nucleus</location>
    </subcellularLocation>
</comment>
<feature type="repeat" description="MBT" evidence="13">
    <location>
        <begin position="805"/>
        <end position="905"/>
    </location>
</feature>
<feature type="region of interest" description="Disordered" evidence="14">
    <location>
        <begin position="1129"/>
        <end position="1161"/>
    </location>
</feature>
<evidence type="ECO:0000256" key="7">
    <source>
        <dbReference type="ARBA" id="ARBA00022853"/>
    </source>
</evidence>
<dbReference type="InterPro" id="IPR013761">
    <property type="entry name" value="SAM/pointed_sf"/>
</dbReference>
<dbReference type="Pfam" id="PF02820">
    <property type="entry name" value="MBT"/>
    <property type="match status" value="3"/>
</dbReference>
<dbReference type="SUPFAM" id="SSF103637">
    <property type="entry name" value="CCHHC domain"/>
    <property type="match status" value="1"/>
</dbReference>
<protein>
    <recommendedName>
        <fullName evidence="11">Lethal(3)malignant brain tumor-like protein 1</fullName>
    </recommendedName>
    <alternativeName>
        <fullName evidence="12">L(3)mbt protein homolog</fullName>
    </alternativeName>
</protein>
<evidence type="ECO:0000313" key="16">
    <source>
        <dbReference type="EMBL" id="PVD23244.1"/>
    </source>
</evidence>
<evidence type="ECO:0000256" key="1">
    <source>
        <dbReference type="ARBA" id="ARBA00004123"/>
    </source>
</evidence>
<keyword evidence="9" id="KW-0804">Transcription</keyword>
<dbReference type="Gene3D" id="2.30.30.140">
    <property type="match status" value="3"/>
</dbReference>
<feature type="repeat" description="MBT" evidence="13">
    <location>
        <begin position="699"/>
        <end position="797"/>
    </location>
</feature>
<gene>
    <name evidence="16" type="ORF">C0Q70_16508</name>
</gene>
<dbReference type="CDD" id="cd20103">
    <property type="entry name" value="MBT_L3MBTL1-like_rpt3"/>
    <property type="match status" value="1"/>
</dbReference>
<proteinExistence type="predicted"/>
<dbReference type="CDD" id="cd20101">
    <property type="entry name" value="MBT_L3MBTL1-like_rpt1"/>
    <property type="match status" value="1"/>
</dbReference>
<dbReference type="InterPro" id="IPR038603">
    <property type="entry name" value="Znf_FCS_sf"/>
</dbReference>
<dbReference type="InterPro" id="IPR036282">
    <property type="entry name" value="Glutathione-S-Trfase_C_sf"/>
</dbReference>
<dbReference type="InterPro" id="IPR053836">
    <property type="entry name" value="Arc1-like_N"/>
</dbReference>
<evidence type="ECO:0000256" key="2">
    <source>
        <dbReference type="ARBA" id="ARBA00022491"/>
    </source>
</evidence>
<dbReference type="Proteomes" id="UP000245119">
    <property type="component" value="Linkage Group LG10"/>
</dbReference>
<feature type="repeat" description="MBT" evidence="13">
    <location>
        <begin position="914"/>
        <end position="1009"/>
    </location>
</feature>
<keyword evidence="4" id="KW-0677">Repeat</keyword>
<keyword evidence="10" id="KW-0539">Nucleus</keyword>
<evidence type="ECO:0000256" key="8">
    <source>
        <dbReference type="ARBA" id="ARBA00023015"/>
    </source>
</evidence>
<dbReference type="GO" id="GO:0006325">
    <property type="term" value="P:chromatin organization"/>
    <property type="evidence" value="ECO:0007669"/>
    <property type="project" value="UniProtKB-KW"/>
</dbReference>
<dbReference type="Gene3D" id="1.10.150.50">
    <property type="entry name" value="Transcription Factor, Ets-1"/>
    <property type="match status" value="1"/>
</dbReference>
<accession>A0A2T7NPZ5</accession>
<dbReference type="FunFam" id="4.10.320.30:FF:000001">
    <property type="entry name" value="Myelin transcription factor 1-like, a"/>
    <property type="match status" value="1"/>
</dbReference>